<dbReference type="GO" id="GO:0016787">
    <property type="term" value="F:hydrolase activity"/>
    <property type="evidence" value="ECO:0007669"/>
    <property type="project" value="UniProtKB-KW"/>
</dbReference>
<keyword evidence="13" id="KW-0175">Coiled coil</keyword>
<dbReference type="GO" id="GO:0008270">
    <property type="term" value="F:zinc ion binding"/>
    <property type="evidence" value="ECO:0007669"/>
    <property type="project" value="UniProtKB-KW"/>
</dbReference>
<dbReference type="Gene3D" id="1.20.120.1080">
    <property type="match status" value="1"/>
</dbReference>
<reference evidence="19 20" key="1">
    <citation type="submission" date="2024-01" db="EMBL/GenBank/DDBJ databases">
        <title>The genome of the rayed Mediterranean limpet Patella caerulea (Linnaeus, 1758).</title>
        <authorList>
            <person name="Anh-Thu Weber A."/>
            <person name="Halstead-Nussloch G."/>
        </authorList>
    </citation>
    <scope>NUCLEOTIDE SEQUENCE [LARGE SCALE GENOMIC DNA]</scope>
    <source>
        <strain evidence="19">AATW-2023a</strain>
        <tissue evidence="19">Whole specimen</tissue>
    </source>
</reference>
<evidence type="ECO:0000256" key="3">
    <source>
        <dbReference type="ARBA" id="ARBA00022737"/>
    </source>
</evidence>
<evidence type="ECO:0000256" key="2">
    <source>
        <dbReference type="ARBA" id="ARBA00022723"/>
    </source>
</evidence>
<evidence type="ECO:0000256" key="6">
    <source>
        <dbReference type="ARBA" id="ARBA00022786"/>
    </source>
</evidence>
<comment type="caution">
    <text evidence="19">The sequence shown here is derived from an EMBL/GenBank/DDBJ whole genome shotgun (WGS) entry which is preliminary data.</text>
</comment>
<dbReference type="InterPro" id="IPR035979">
    <property type="entry name" value="RBD_domain_sf"/>
</dbReference>
<dbReference type="PROSITE" id="PS51192">
    <property type="entry name" value="HELICASE_ATP_BIND_1"/>
    <property type="match status" value="1"/>
</dbReference>
<dbReference type="SMART" id="SM00487">
    <property type="entry name" value="DEXDc"/>
    <property type="match status" value="1"/>
</dbReference>
<comment type="similarity">
    <text evidence="11">Belongs to the DEAD box helicase family. DEAH subfamily. PRP16 sub-subfamily.</text>
</comment>
<keyword evidence="1" id="KW-0808">Transferase</keyword>
<dbReference type="InterPro" id="IPR056245">
    <property type="entry name" value="KH_DEAH11/12"/>
</dbReference>
<dbReference type="PROSITE" id="PS51873">
    <property type="entry name" value="TRIAD"/>
    <property type="match status" value="1"/>
</dbReference>
<dbReference type="GO" id="GO:0016740">
    <property type="term" value="F:transferase activity"/>
    <property type="evidence" value="ECO:0007669"/>
    <property type="project" value="UniProtKB-KW"/>
</dbReference>
<evidence type="ECO:0000313" key="20">
    <source>
        <dbReference type="Proteomes" id="UP001347796"/>
    </source>
</evidence>
<dbReference type="CDD" id="cd20335">
    <property type="entry name" value="BRcat_RBR"/>
    <property type="match status" value="2"/>
</dbReference>
<dbReference type="InterPro" id="IPR011709">
    <property type="entry name" value="DEAD-box_helicase_OB_fold"/>
</dbReference>
<evidence type="ECO:0008006" key="21">
    <source>
        <dbReference type="Google" id="ProtNLM"/>
    </source>
</evidence>
<dbReference type="InterPro" id="IPR011545">
    <property type="entry name" value="DEAD/DEAH_box_helicase_dom"/>
</dbReference>
<evidence type="ECO:0000256" key="1">
    <source>
        <dbReference type="ARBA" id="ARBA00022679"/>
    </source>
</evidence>
<dbReference type="InterPro" id="IPR002867">
    <property type="entry name" value="IBR_dom"/>
</dbReference>
<dbReference type="InterPro" id="IPR044066">
    <property type="entry name" value="TRIAD_supradom"/>
</dbReference>
<keyword evidence="6" id="KW-0833">Ubl conjugation pathway</keyword>
<dbReference type="SUPFAM" id="SSF52540">
    <property type="entry name" value="P-loop containing nucleoside triphosphate hydrolases"/>
    <property type="match status" value="1"/>
</dbReference>
<feature type="domain" description="Helicase C-terminal" evidence="17">
    <location>
        <begin position="715"/>
        <end position="884"/>
    </location>
</feature>
<dbReference type="PROSITE" id="PS51194">
    <property type="entry name" value="HELICASE_CTER"/>
    <property type="match status" value="1"/>
</dbReference>
<dbReference type="SMART" id="SM00490">
    <property type="entry name" value="HELICc"/>
    <property type="match status" value="1"/>
</dbReference>
<evidence type="ECO:0000256" key="8">
    <source>
        <dbReference type="ARBA" id="ARBA00022806"/>
    </source>
</evidence>
<dbReference type="InterPro" id="IPR017907">
    <property type="entry name" value="Znf_RING_CS"/>
</dbReference>
<dbReference type="InterPro" id="IPR001841">
    <property type="entry name" value="Znf_RING"/>
</dbReference>
<dbReference type="InterPro" id="IPR013083">
    <property type="entry name" value="Znf_RING/FYVE/PHD"/>
</dbReference>
<dbReference type="Pfam" id="PF07717">
    <property type="entry name" value="OB_NTP_bind"/>
    <property type="match status" value="1"/>
</dbReference>
<feature type="compositionally biased region" description="Low complexity" evidence="14">
    <location>
        <begin position="306"/>
        <end position="318"/>
    </location>
</feature>
<dbReference type="GO" id="GO:0003723">
    <property type="term" value="F:RNA binding"/>
    <property type="evidence" value="ECO:0007669"/>
    <property type="project" value="TreeGrafter"/>
</dbReference>
<keyword evidence="10" id="KW-0067">ATP-binding</keyword>
<proteinExistence type="inferred from homology"/>
<dbReference type="InterPro" id="IPR027417">
    <property type="entry name" value="P-loop_NTPase"/>
</dbReference>
<dbReference type="Gene3D" id="1.20.120.1750">
    <property type="match status" value="1"/>
</dbReference>
<keyword evidence="3" id="KW-0677">Repeat</keyword>
<dbReference type="PANTHER" id="PTHR18934">
    <property type="entry name" value="ATP-DEPENDENT RNA HELICASE"/>
    <property type="match status" value="1"/>
</dbReference>
<dbReference type="InterPro" id="IPR001650">
    <property type="entry name" value="Helicase_C-like"/>
</dbReference>
<accession>A0AAN8QGC9</accession>
<dbReference type="PANTHER" id="PTHR18934:SF91">
    <property type="entry name" value="PRE-MRNA-SPLICING FACTOR ATP-DEPENDENT RNA HELICASE PRP16"/>
    <property type="match status" value="1"/>
</dbReference>
<sequence>MEDKKHDELLFYIVFKNITNEAFDSAQFLLAGSKAKDCDINILSSVKCHTDVLLTVTFKPGEKAVKTLCHIRDKGYTLKERVEIEWFDELLLLDNYLSFLYSAPIATEKDVHQTDKAKQYRTASSEHPFPKTKSKCDASMSKNDLRCPGPSIDSDGIPGIPRAEDHTFEPCLIYIAFENTSKGPLDCKQILLTQNEVKGAQIHIWSTVLCGVDVLLTVTFSSMMKALDVLRCIRTKEREEIKWYYNESLPSKYSNCFQSVPQNRDGTVYQNDKKTKQIQRTDVNLPKQPRTDTKTSQHYSFGNKGGETSQQSTKSTTGSDEKNTKVDSVRPKEEGTCVYVSIQESVKERLLEGFLQARIGATEFKVISIEKDQKTSLTMVIIQFRNKHLARDALNLLRMSNLNSETQLGCSLTSPNDTVEFRKEQLANKLKDIQNRSSKVLHELRSKTDRANQEQVYIRCVQDIKDRLSNLITSENFEYILEYETNNFNIECCRLESGLPIYGRRLDVLKLIQENQVVIIRGETGSGKSTQLVQYLYQADFGKTGMITCTQPRKVACVSLAERVATELVTNVGQIVGYKSGLRKNTSEQTKIIYQIRREISKRTKIVYQTHHSLLQECLKDPRLTKYSCIIIDEAHERSIYTDILISIIKMCLPVRPDLKIIITSATIEVDIFSRYFSKCPTIEISGRAFPVNVIWRDEKQQNIDFENIGVAAVDVAENIHNTEGPGDILVFLTSPMDTETCKDDLENRLIERTDCKCFSFHGQLQPSEQQEVFRCLPIGQRKIVFATNAAETSITIPGIRFVIDTGMAKEREFDPFKHINTLRLKVISRSSANQRKGRAGRTAPGTCYRLYTRQSYEEMNPTSVPEIQRVHLGQTLLMLYEMGIDPLVCEFVEAPSPEAMGAARKTLEELRCVVGGRITELGKWLAKIPMEPRLAIIIRLGYDNGILFDAIVFAVLFGSCENSIFYRSGSDEDKTNADQLKLRFCHDKGDGLTFMEIYKEWVKQPERRQGPWCFENKINAKVLRGARETILEIIAVLRKEYNITVDENLKSGTQTVELLQKFVLYAFFNNICCHIGHDKLGYFVPDLDQMVSLHPSSALKALNDSSEWLVFGNFLRTSRDFITTVTPIREEWIIEIANKKKQHFDFEKVRRMKLSKTHTELFGKTTMTNFIGAKYTNIKRCEVVLSDEFQTPIVLDVDRDLGEIHLFAPSKALQSVERFKSMVKCVKDPVRKGFREFRLGSARSGGVRIVIGSGGEGQMILLPNEYRSVYVVKHNGDTNTEEIIRKFSNFGEIVDSREYAGAGSGGRWGELTFKSPASALEAVRVTRNMESDVATPVITNVNDSHAYQFKVKLMWCRRPLTGLGFVDIDPSELYKAIEFGELLVLGSAVTMDLDRKTQKSLCLRRLPETVTEDDIHTSLCRVLGLHTEDEKARINSIRLIREKVRTTDNEGFYIKELIERAIGDLIPPDSFVVDLMTPTKDTNINYHAWVRFNHIQHGEIVIDNGLVIMGNTVRITPHVSTFINVTQNVYEKMCPAVEENIQILKSHGYCFDLQFRWTNKNRVSIQIFSTKPRDLAHVRSILAGLLKGDNLECWRDDRYRFLFLQEGRKFLRDLGKKTNTHIVVDDRRINVNLYGTREDTSTALHEIETFLTEIIKGTGREIPLGSADQPKGLIKTLIKTYGLNLEKLTEEEGLCSVLLNYPTKVLKLIGPKHNVDAAIRKIFSIASEITKTNTEMKPNNEHPECSICYTAVEEISKLYRLEYCGHPYCLDCLCQQTEHAIQNKDLPITCEGDGCREPFVWQDFLYCFKKFNIEDERLVNAAVDKFVMKNRESYRRCLSADCSMVYRVTLNGSLFVCGECRLKICTTCHVEYHDGLTCEMFNNVPEEEENECLVNAAADGFVMKNRESHRNCLTAECSMVYPVTLTGAPFVCSECRLKICTTCHVEYHDGLTCEMFKSTSKAEDSFAEFLRENKDTFKKCPKCETVYEKMYGCHHMYCNSCGNHFCWVCLASFGTSLECYTHLDRDHGGILNYE</sequence>
<dbReference type="PROSITE" id="PS00518">
    <property type="entry name" value="ZF_RING_1"/>
    <property type="match status" value="1"/>
</dbReference>
<keyword evidence="8" id="KW-0347">Helicase</keyword>
<evidence type="ECO:0000256" key="12">
    <source>
        <dbReference type="PROSITE-ProRule" id="PRU00175"/>
    </source>
</evidence>
<feature type="domain" description="RING-type" evidence="18">
    <location>
        <begin position="1742"/>
        <end position="2035"/>
    </location>
</feature>
<dbReference type="InterPro" id="IPR014001">
    <property type="entry name" value="Helicase_ATP-bd"/>
</dbReference>
<evidence type="ECO:0000259" key="17">
    <source>
        <dbReference type="PROSITE" id="PS51194"/>
    </source>
</evidence>
<evidence type="ECO:0000256" key="4">
    <source>
        <dbReference type="ARBA" id="ARBA00022741"/>
    </source>
</evidence>
<evidence type="ECO:0000259" key="15">
    <source>
        <dbReference type="PROSITE" id="PS50089"/>
    </source>
</evidence>
<dbReference type="SMART" id="SM00847">
    <property type="entry name" value="HA2"/>
    <property type="match status" value="1"/>
</dbReference>
<dbReference type="CDD" id="cd17917">
    <property type="entry name" value="DEXHc_RHA-like"/>
    <property type="match status" value="1"/>
</dbReference>
<feature type="domain" description="Helicase ATP-binding" evidence="16">
    <location>
        <begin position="509"/>
        <end position="686"/>
    </location>
</feature>
<dbReference type="CDD" id="cd18791">
    <property type="entry name" value="SF2_C_RHA"/>
    <property type="match status" value="1"/>
</dbReference>
<feature type="region of interest" description="Disordered" evidence="14">
    <location>
        <begin position="268"/>
        <end position="329"/>
    </location>
</feature>
<feature type="compositionally biased region" description="Basic and acidic residues" evidence="14">
    <location>
        <begin position="319"/>
        <end position="329"/>
    </location>
</feature>
<evidence type="ECO:0000313" key="19">
    <source>
        <dbReference type="EMBL" id="KAK6192741.1"/>
    </source>
</evidence>
<dbReference type="Proteomes" id="UP001347796">
    <property type="component" value="Unassembled WGS sequence"/>
</dbReference>
<keyword evidence="9" id="KW-0862">Zinc</keyword>
<keyword evidence="4" id="KW-0547">Nucleotide-binding</keyword>
<dbReference type="EMBL" id="JAZGQO010000002">
    <property type="protein sequence ID" value="KAK6192741.1"/>
    <property type="molecule type" value="Genomic_DNA"/>
</dbReference>
<dbReference type="Pfam" id="PF24471">
    <property type="entry name" value="KH_DEAH11"/>
    <property type="match status" value="1"/>
</dbReference>
<dbReference type="Gene3D" id="3.40.50.300">
    <property type="entry name" value="P-loop containing nucleotide triphosphate hydrolases"/>
    <property type="match status" value="2"/>
</dbReference>
<keyword evidence="5 12" id="KW-0863">Zinc-finger</keyword>
<name>A0AAN8QGC9_PATCE</name>
<evidence type="ECO:0000256" key="10">
    <source>
        <dbReference type="ARBA" id="ARBA00022840"/>
    </source>
</evidence>
<dbReference type="Pfam" id="PF00271">
    <property type="entry name" value="Helicase_C"/>
    <property type="match status" value="1"/>
</dbReference>
<evidence type="ECO:0000256" key="14">
    <source>
        <dbReference type="SAM" id="MobiDB-lite"/>
    </source>
</evidence>
<dbReference type="GO" id="GO:0004386">
    <property type="term" value="F:helicase activity"/>
    <property type="evidence" value="ECO:0007669"/>
    <property type="project" value="UniProtKB-KW"/>
</dbReference>
<keyword evidence="7" id="KW-0378">Hydrolase</keyword>
<evidence type="ECO:0000256" key="5">
    <source>
        <dbReference type="ARBA" id="ARBA00022771"/>
    </source>
</evidence>
<dbReference type="Pfam" id="PF22191">
    <property type="entry name" value="IBR_1"/>
    <property type="match status" value="1"/>
</dbReference>
<evidence type="ECO:0000256" key="7">
    <source>
        <dbReference type="ARBA" id="ARBA00022801"/>
    </source>
</evidence>
<evidence type="ECO:0000256" key="11">
    <source>
        <dbReference type="ARBA" id="ARBA00038040"/>
    </source>
</evidence>
<dbReference type="Pfam" id="PF00270">
    <property type="entry name" value="DEAD"/>
    <property type="match status" value="1"/>
</dbReference>
<dbReference type="InterPro" id="IPR002464">
    <property type="entry name" value="DNA/RNA_helicase_DEAH_CS"/>
</dbReference>
<dbReference type="Gene3D" id="3.30.40.10">
    <property type="entry name" value="Zinc/RING finger domain, C3HC4 (zinc finger)"/>
    <property type="match status" value="1"/>
</dbReference>
<dbReference type="PROSITE" id="PS50089">
    <property type="entry name" value="ZF_RING_2"/>
    <property type="match status" value="1"/>
</dbReference>
<dbReference type="SMART" id="SM00647">
    <property type="entry name" value="IBR"/>
    <property type="match status" value="3"/>
</dbReference>
<protein>
    <recommendedName>
        <fullName evidence="21">RNA helicase</fullName>
    </recommendedName>
</protein>
<dbReference type="GO" id="GO:0005524">
    <property type="term" value="F:ATP binding"/>
    <property type="evidence" value="ECO:0007669"/>
    <property type="project" value="UniProtKB-KW"/>
</dbReference>
<dbReference type="PROSITE" id="PS00690">
    <property type="entry name" value="DEAH_ATP_HELICASE"/>
    <property type="match status" value="1"/>
</dbReference>
<dbReference type="Pfam" id="PF01485">
    <property type="entry name" value="IBR"/>
    <property type="match status" value="2"/>
</dbReference>
<keyword evidence="20" id="KW-1185">Reference proteome</keyword>
<evidence type="ECO:0000256" key="13">
    <source>
        <dbReference type="SAM" id="Coils"/>
    </source>
</evidence>
<evidence type="ECO:0000259" key="18">
    <source>
        <dbReference type="PROSITE" id="PS51873"/>
    </source>
</evidence>
<gene>
    <name evidence="19" type="ORF">SNE40_004163</name>
</gene>
<keyword evidence="2" id="KW-0479">Metal-binding</keyword>
<organism evidence="19 20">
    <name type="scientific">Patella caerulea</name>
    <name type="common">Rayed Mediterranean limpet</name>
    <dbReference type="NCBI Taxonomy" id="87958"/>
    <lineage>
        <taxon>Eukaryota</taxon>
        <taxon>Metazoa</taxon>
        <taxon>Spiralia</taxon>
        <taxon>Lophotrochozoa</taxon>
        <taxon>Mollusca</taxon>
        <taxon>Gastropoda</taxon>
        <taxon>Patellogastropoda</taxon>
        <taxon>Patelloidea</taxon>
        <taxon>Patellidae</taxon>
        <taxon>Patella</taxon>
    </lineage>
</organism>
<feature type="coiled-coil region" evidence="13">
    <location>
        <begin position="416"/>
        <end position="443"/>
    </location>
</feature>
<dbReference type="SUPFAM" id="SSF57850">
    <property type="entry name" value="RING/U-box"/>
    <property type="match status" value="3"/>
</dbReference>
<evidence type="ECO:0000256" key="9">
    <source>
        <dbReference type="ARBA" id="ARBA00022833"/>
    </source>
</evidence>
<feature type="domain" description="RING-type" evidence="15">
    <location>
        <begin position="1746"/>
        <end position="1794"/>
    </location>
</feature>
<dbReference type="SUPFAM" id="SSF54928">
    <property type="entry name" value="RNA-binding domain, RBD"/>
    <property type="match status" value="1"/>
</dbReference>
<dbReference type="InterPro" id="IPR007502">
    <property type="entry name" value="Helicase-assoc_dom"/>
</dbReference>
<evidence type="ECO:0000259" key="16">
    <source>
        <dbReference type="PROSITE" id="PS51192"/>
    </source>
</evidence>